<dbReference type="AlphaFoldDB" id="A0A6A5UCM6"/>
<feature type="domain" description="SGNH hydrolase-type esterase" evidence="2">
    <location>
        <begin position="179"/>
        <end position="373"/>
    </location>
</feature>
<evidence type="ECO:0000259" key="2">
    <source>
        <dbReference type="Pfam" id="PF13472"/>
    </source>
</evidence>
<sequence length="412" mass="46079">MRLIFCGLAFLAAFATATIYENGHERETHFVETKIASIGSNNTQYSTQWTTYGPNATELSYKGRWDSRHVSWWAAPGLKFGFTGQKVAISFGPLTTNGVLVAYRVAGLDWQLSNITSSGTHQLVSPATPGLNATQPSQLPLTFELRVTNWGYGVQISAIHLSKGEKLIKIPDFDRRIEFIGDSLTSGYSATYEAFSGFGYNIGAGLGATEFSITAFPGICLHDAICWGNPRGQTYQWFRTADTSGRATQQYNTTPPLWDFSSHPAADLVIINIGTNDNNTANPVTREQYLQSYLDFIPKVHAVYPKANIILMSLWGGFSQLGNTYRQRPAYVDEIYDVFKKYESTGYVHYFDSTGILQHNDIGPQWHPTDAGHMKIAAHVIRYINMKFGWALKATGPEVQHETLYWNDEVRY</sequence>
<dbReference type="InterPro" id="IPR013830">
    <property type="entry name" value="SGNH_hydro"/>
</dbReference>
<dbReference type="CDD" id="cd01831">
    <property type="entry name" value="Endoglucanase_E_like"/>
    <property type="match status" value="1"/>
</dbReference>
<proteinExistence type="predicted"/>
<dbReference type="SUPFAM" id="SSF52266">
    <property type="entry name" value="SGNH hydrolase"/>
    <property type="match status" value="1"/>
</dbReference>
<evidence type="ECO:0000256" key="1">
    <source>
        <dbReference type="SAM" id="SignalP"/>
    </source>
</evidence>
<name>A0A6A5UCM6_9PLEO</name>
<organism evidence="3 4">
    <name type="scientific">Byssothecium circinans</name>
    <dbReference type="NCBI Taxonomy" id="147558"/>
    <lineage>
        <taxon>Eukaryota</taxon>
        <taxon>Fungi</taxon>
        <taxon>Dikarya</taxon>
        <taxon>Ascomycota</taxon>
        <taxon>Pezizomycotina</taxon>
        <taxon>Dothideomycetes</taxon>
        <taxon>Pleosporomycetidae</taxon>
        <taxon>Pleosporales</taxon>
        <taxon>Massarineae</taxon>
        <taxon>Massarinaceae</taxon>
        <taxon>Byssothecium</taxon>
    </lineage>
</organism>
<gene>
    <name evidence="3" type="ORF">CC80DRAFT_499239</name>
</gene>
<feature type="chain" id="PRO_5025667790" evidence="1">
    <location>
        <begin position="18"/>
        <end position="412"/>
    </location>
</feature>
<keyword evidence="1" id="KW-0732">Signal</keyword>
<accession>A0A6A5UCM6</accession>
<keyword evidence="4" id="KW-1185">Reference proteome</keyword>
<dbReference type="Pfam" id="PF13472">
    <property type="entry name" value="Lipase_GDSL_2"/>
    <property type="match status" value="1"/>
</dbReference>
<dbReference type="InterPro" id="IPR036514">
    <property type="entry name" value="SGNH_hydro_sf"/>
</dbReference>
<evidence type="ECO:0000313" key="4">
    <source>
        <dbReference type="Proteomes" id="UP000800035"/>
    </source>
</evidence>
<reference evidence="3" key="1">
    <citation type="journal article" date="2020" name="Stud. Mycol.">
        <title>101 Dothideomycetes genomes: a test case for predicting lifestyles and emergence of pathogens.</title>
        <authorList>
            <person name="Haridas S."/>
            <person name="Albert R."/>
            <person name="Binder M."/>
            <person name="Bloem J."/>
            <person name="Labutti K."/>
            <person name="Salamov A."/>
            <person name="Andreopoulos B."/>
            <person name="Baker S."/>
            <person name="Barry K."/>
            <person name="Bills G."/>
            <person name="Bluhm B."/>
            <person name="Cannon C."/>
            <person name="Castanera R."/>
            <person name="Culley D."/>
            <person name="Daum C."/>
            <person name="Ezra D."/>
            <person name="Gonzalez J."/>
            <person name="Henrissat B."/>
            <person name="Kuo A."/>
            <person name="Liang C."/>
            <person name="Lipzen A."/>
            <person name="Lutzoni F."/>
            <person name="Magnuson J."/>
            <person name="Mondo S."/>
            <person name="Nolan M."/>
            <person name="Ohm R."/>
            <person name="Pangilinan J."/>
            <person name="Park H.-J."/>
            <person name="Ramirez L."/>
            <person name="Alfaro M."/>
            <person name="Sun H."/>
            <person name="Tritt A."/>
            <person name="Yoshinaga Y."/>
            <person name="Zwiers L.-H."/>
            <person name="Turgeon B."/>
            <person name="Goodwin S."/>
            <person name="Spatafora J."/>
            <person name="Crous P."/>
            <person name="Grigoriev I."/>
        </authorList>
    </citation>
    <scope>NUCLEOTIDE SEQUENCE</scope>
    <source>
        <strain evidence="3">CBS 675.92</strain>
    </source>
</reference>
<feature type="signal peptide" evidence="1">
    <location>
        <begin position="1"/>
        <end position="17"/>
    </location>
</feature>
<dbReference type="OrthoDB" id="426133at2759"/>
<dbReference type="GO" id="GO:0052689">
    <property type="term" value="F:carboxylic ester hydrolase activity"/>
    <property type="evidence" value="ECO:0007669"/>
    <property type="project" value="InterPro"/>
</dbReference>
<dbReference type="Proteomes" id="UP000800035">
    <property type="component" value="Unassembled WGS sequence"/>
</dbReference>
<dbReference type="InterPro" id="IPR052762">
    <property type="entry name" value="PCW_deacetylase/CE"/>
</dbReference>
<evidence type="ECO:0000313" key="3">
    <source>
        <dbReference type="EMBL" id="KAF1962933.1"/>
    </source>
</evidence>
<dbReference type="InterPro" id="IPR037461">
    <property type="entry name" value="CtCE2-like_dom"/>
</dbReference>
<protein>
    <submittedName>
        <fullName evidence="3">Acetylxylan esterase</fullName>
    </submittedName>
</protein>
<dbReference type="PANTHER" id="PTHR37834">
    <property type="entry name" value="GDSL-LIKE LIPASE/ACYLHYDROLASE DOMAIN PROTEIN (AFU_ORTHOLOGUE AFUA_2G00620)"/>
    <property type="match status" value="1"/>
</dbReference>
<dbReference type="Gene3D" id="3.40.50.1110">
    <property type="entry name" value="SGNH hydrolase"/>
    <property type="match status" value="1"/>
</dbReference>
<dbReference type="EMBL" id="ML976978">
    <property type="protein sequence ID" value="KAF1962933.1"/>
    <property type="molecule type" value="Genomic_DNA"/>
</dbReference>
<dbReference type="PANTHER" id="PTHR37834:SF2">
    <property type="entry name" value="ESTERASE, SGNH HYDROLASE-TYPE"/>
    <property type="match status" value="1"/>
</dbReference>